<reference evidence="11" key="1">
    <citation type="submission" date="2021-03" db="EMBL/GenBank/DDBJ databases">
        <authorList>
            <person name="Wang G."/>
        </authorList>
    </citation>
    <scope>NUCLEOTIDE SEQUENCE</scope>
    <source>
        <strain evidence="11">KCTC 12899</strain>
    </source>
</reference>
<feature type="region of interest" description="G4" evidence="7">
    <location>
        <begin position="121"/>
        <end position="124"/>
    </location>
</feature>
<evidence type="ECO:0000256" key="7">
    <source>
        <dbReference type="PROSITE-ProRule" id="PRU01050"/>
    </source>
</evidence>
<dbReference type="InterPro" id="IPR004044">
    <property type="entry name" value="KH_dom_type_2"/>
</dbReference>
<dbReference type="Proteomes" id="UP000664417">
    <property type="component" value="Unassembled WGS sequence"/>
</dbReference>
<comment type="subcellular location">
    <subcellularLocation>
        <location evidence="6">Cytoplasm</location>
    </subcellularLocation>
    <subcellularLocation>
        <location evidence="6">Cell membrane</location>
        <topology evidence="6">Peripheral membrane protein</topology>
    </subcellularLocation>
</comment>
<comment type="similarity">
    <text evidence="1 6 7 8">Belongs to the TRAFAC class TrmE-Era-EngA-EngB-Septin-like GTPase superfamily. Era GTPase family.</text>
</comment>
<sequence>MEKKCGYIALAGRPNAGKSTFLNAALGEKVSIVSDKPQTTRNRILGVYHDDTTQIGFFDLPGIHKPKHAMNRVMMRMVHQGLDDADLVLHFIDVSVPLGSGDRFVHEFLAKKEVPVLVVANKMDLVNKAKVIPTLEKIHADFAPKDLIPISAKTGDNRDRVIEVVRNYLPESDFLFQADTLTDQPLRFMSQEFIREKILHYTREELPHAAAVTIESFTHHEEEGVYEISAVIYVEKATQRRIVLGKQGQMIAKIREGARRSLRTLLDQPVHLELYVKVNENWRNNDAILGDLNIN</sequence>
<feature type="domain" description="Era-type G" evidence="10">
    <location>
        <begin position="4"/>
        <end position="171"/>
    </location>
</feature>
<dbReference type="NCBIfam" id="TIGR00436">
    <property type="entry name" value="era"/>
    <property type="match status" value="1"/>
</dbReference>
<evidence type="ECO:0000256" key="1">
    <source>
        <dbReference type="ARBA" id="ARBA00007921"/>
    </source>
</evidence>
<evidence type="ECO:0000256" key="6">
    <source>
        <dbReference type="HAMAP-Rule" id="MF_00367"/>
    </source>
</evidence>
<dbReference type="Pfam" id="PF01926">
    <property type="entry name" value="MMR_HSR1"/>
    <property type="match status" value="1"/>
</dbReference>
<evidence type="ECO:0000256" key="2">
    <source>
        <dbReference type="ARBA" id="ARBA00020484"/>
    </source>
</evidence>
<keyword evidence="6" id="KW-0963">Cytoplasm</keyword>
<keyword evidence="3 6" id="KW-0547">Nucleotide-binding</keyword>
<keyword evidence="12" id="KW-1185">Reference proteome</keyword>
<dbReference type="InterPro" id="IPR009019">
    <property type="entry name" value="KH_sf_prok-type"/>
</dbReference>
<evidence type="ECO:0000256" key="5">
    <source>
        <dbReference type="ARBA" id="ARBA00023134"/>
    </source>
</evidence>
<gene>
    <name evidence="6 11" type="primary">era</name>
    <name evidence="11" type="ORF">J3U88_28435</name>
</gene>
<evidence type="ECO:0000256" key="3">
    <source>
        <dbReference type="ARBA" id="ARBA00022741"/>
    </source>
</evidence>
<dbReference type="CDD" id="cd22534">
    <property type="entry name" value="KH-II_Era"/>
    <property type="match status" value="1"/>
</dbReference>
<feature type="region of interest" description="G3" evidence="7">
    <location>
        <begin position="59"/>
        <end position="62"/>
    </location>
</feature>
<evidence type="ECO:0000256" key="8">
    <source>
        <dbReference type="RuleBase" id="RU003761"/>
    </source>
</evidence>
<dbReference type="EMBL" id="JAFREP010000037">
    <property type="protein sequence ID" value="MBO1322435.1"/>
    <property type="molecule type" value="Genomic_DNA"/>
</dbReference>
<keyword evidence="5 6" id="KW-0342">GTP-binding</keyword>
<proteinExistence type="inferred from homology"/>
<dbReference type="PANTHER" id="PTHR42698">
    <property type="entry name" value="GTPASE ERA"/>
    <property type="match status" value="1"/>
</dbReference>
<keyword evidence="6" id="KW-0472">Membrane</keyword>
<dbReference type="InterPro" id="IPR027417">
    <property type="entry name" value="P-loop_NTPase"/>
</dbReference>
<dbReference type="GO" id="GO:0070181">
    <property type="term" value="F:small ribosomal subunit rRNA binding"/>
    <property type="evidence" value="ECO:0007669"/>
    <property type="project" value="UniProtKB-UniRule"/>
</dbReference>
<dbReference type="InterPro" id="IPR005662">
    <property type="entry name" value="GTPase_Era-like"/>
</dbReference>
<comment type="subunit">
    <text evidence="6">Monomer.</text>
</comment>
<dbReference type="PROSITE" id="PS50823">
    <property type="entry name" value="KH_TYPE_2"/>
    <property type="match status" value="1"/>
</dbReference>
<dbReference type="SUPFAM" id="SSF52540">
    <property type="entry name" value="P-loop containing nucleoside triphosphate hydrolases"/>
    <property type="match status" value="1"/>
</dbReference>
<dbReference type="PANTHER" id="PTHR42698:SF1">
    <property type="entry name" value="GTPASE ERA, MITOCHONDRIAL"/>
    <property type="match status" value="1"/>
</dbReference>
<dbReference type="AlphaFoldDB" id="A0A8J7QQQ3"/>
<feature type="region of interest" description="G1" evidence="7">
    <location>
        <begin position="12"/>
        <end position="19"/>
    </location>
</feature>
<dbReference type="RefSeq" id="WP_207862408.1">
    <property type="nucleotide sequence ID" value="NZ_JAFREP010000037.1"/>
</dbReference>
<dbReference type="CDD" id="cd04163">
    <property type="entry name" value="Era"/>
    <property type="match status" value="1"/>
</dbReference>
<dbReference type="InterPro" id="IPR005225">
    <property type="entry name" value="Small_GTP-bd"/>
</dbReference>
<evidence type="ECO:0000259" key="10">
    <source>
        <dbReference type="PROSITE" id="PS51713"/>
    </source>
</evidence>
<comment type="function">
    <text evidence="6">An essential GTPase that binds both GDP and GTP, with rapid nucleotide exchange. Plays a role in 16S rRNA processing and 30S ribosomal subunit biogenesis and possibly also in cell cycle regulation and energy metabolism.</text>
</comment>
<dbReference type="Gene3D" id="3.40.50.300">
    <property type="entry name" value="P-loop containing nucleotide triphosphate hydrolases"/>
    <property type="match status" value="1"/>
</dbReference>
<comment type="caution">
    <text evidence="6">Lacks conserved residue(s) required for the propagation of feature annotation.</text>
</comment>
<dbReference type="Pfam" id="PF07650">
    <property type="entry name" value="KH_2"/>
    <property type="match status" value="1"/>
</dbReference>
<dbReference type="NCBIfam" id="TIGR00231">
    <property type="entry name" value="small_GTP"/>
    <property type="match status" value="1"/>
</dbReference>
<evidence type="ECO:0000256" key="4">
    <source>
        <dbReference type="ARBA" id="ARBA00022884"/>
    </source>
</evidence>
<accession>A0A8J7QQQ3</accession>
<evidence type="ECO:0000313" key="12">
    <source>
        <dbReference type="Proteomes" id="UP000664417"/>
    </source>
</evidence>
<dbReference type="PROSITE" id="PS51713">
    <property type="entry name" value="G_ERA"/>
    <property type="match status" value="1"/>
</dbReference>
<feature type="binding site" evidence="6">
    <location>
        <begin position="12"/>
        <end position="19"/>
    </location>
    <ligand>
        <name>GTP</name>
        <dbReference type="ChEBI" id="CHEBI:37565"/>
    </ligand>
</feature>
<dbReference type="InterPro" id="IPR015946">
    <property type="entry name" value="KH_dom-like_a/b"/>
</dbReference>
<evidence type="ECO:0000313" key="11">
    <source>
        <dbReference type="EMBL" id="MBO1322435.1"/>
    </source>
</evidence>
<organism evidence="11 12">
    <name type="scientific">Acanthopleuribacter pedis</name>
    <dbReference type="NCBI Taxonomy" id="442870"/>
    <lineage>
        <taxon>Bacteria</taxon>
        <taxon>Pseudomonadati</taxon>
        <taxon>Acidobacteriota</taxon>
        <taxon>Holophagae</taxon>
        <taxon>Acanthopleuribacterales</taxon>
        <taxon>Acanthopleuribacteraceae</taxon>
        <taxon>Acanthopleuribacter</taxon>
    </lineage>
</organism>
<dbReference type="GO" id="GO:0005886">
    <property type="term" value="C:plasma membrane"/>
    <property type="evidence" value="ECO:0007669"/>
    <property type="project" value="UniProtKB-SubCell"/>
</dbReference>
<keyword evidence="4 6" id="KW-0694">RNA-binding</keyword>
<dbReference type="Gene3D" id="3.30.300.20">
    <property type="match status" value="1"/>
</dbReference>
<dbReference type="GO" id="GO:0000028">
    <property type="term" value="P:ribosomal small subunit assembly"/>
    <property type="evidence" value="ECO:0007669"/>
    <property type="project" value="TreeGrafter"/>
</dbReference>
<keyword evidence="6" id="KW-1003">Cell membrane</keyword>
<protein>
    <recommendedName>
        <fullName evidence="2 6">GTPase Era</fullName>
    </recommendedName>
</protein>
<dbReference type="NCBIfam" id="NF000908">
    <property type="entry name" value="PRK00089.1"/>
    <property type="match status" value="1"/>
</dbReference>
<dbReference type="GO" id="GO:0043024">
    <property type="term" value="F:ribosomal small subunit binding"/>
    <property type="evidence" value="ECO:0007669"/>
    <property type="project" value="TreeGrafter"/>
</dbReference>
<evidence type="ECO:0000259" key="9">
    <source>
        <dbReference type="PROSITE" id="PS50823"/>
    </source>
</evidence>
<feature type="binding site" evidence="6">
    <location>
        <begin position="121"/>
        <end position="124"/>
    </location>
    <ligand>
        <name>GTP</name>
        <dbReference type="ChEBI" id="CHEBI:37565"/>
    </ligand>
</feature>
<dbReference type="InterPro" id="IPR030388">
    <property type="entry name" value="G_ERA_dom"/>
</dbReference>
<dbReference type="SUPFAM" id="SSF54814">
    <property type="entry name" value="Prokaryotic type KH domain (KH-domain type II)"/>
    <property type="match status" value="1"/>
</dbReference>
<dbReference type="GO" id="GO:0005829">
    <property type="term" value="C:cytosol"/>
    <property type="evidence" value="ECO:0007669"/>
    <property type="project" value="TreeGrafter"/>
</dbReference>
<keyword evidence="6" id="KW-0699">rRNA-binding</keyword>
<dbReference type="GO" id="GO:0005525">
    <property type="term" value="F:GTP binding"/>
    <property type="evidence" value="ECO:0007669"/>
    <property type="project" value="UniProtKB-UniRule"/>
</dbReference>
<dbReference type="GO" id="GO:0003924">
    <property type="term" value="F:GTPase activity"/>
    <property type="evidence" value="ECO:0007669"/>
    <property type="project" value="UniProtKB-UniRule"/>
</dbReference>
<comment type="caution">
    <text evidence="11">The sequence shown here is derived from an EMBL/GenBank/DDBJ whole genome shotgun (WGS) entry which is preliminary data.</text>
</comment>
<dbReference type="InterPro" id="IPR006073">
    <property type="entry name" value="GTP-bd"/>
</dbReference>
<feature type="region of interest" description="G5" evidence="7">
    <location>
        <begin position="150"/>
        <end position="152"/>
    </location>
</feature>
<name>A0A8J7QQQ3_9BACT</name>
<feature type="region of interest" description="G2" evidence="7">
    <location>
        <begin position="38"/>
        <end position="42"/>
    </location>
</feature>
<dbReference type="HAMAP" id="MF_00367">
    <property type="entry name" value="GTPase_Era"/>
    <property type="match status" value="1"/>
</dbReference>
<keyword evidence="6" id="KW-0690">Ribosome biogenesis</keyword>
<feature type="domain" description="KH type-2" evidence="9">
    <location>
        <begin position="202"/>
        <end position="280"/>
    </location>
</feature>